<keyword evidence="4" id="KW-1185">Reference proteome</keyword>
<reference evidence="3 4" key="1">
    <citation type="journal article" date="2016" name="PLoS Pathog.">
        <title>Biosynthesis of antibiotic leucinostatins in bio-control fungus Purpureocillium lilacinum and their inhibition on phytophthora revealed by genome mining.</title>
        <authorList>
            <person name="Wang G."/>
            <person name="Liu Z."/>
            <person name="Lin R."/>
            <person name="Li E."/>
            <person name="Mao Z."/>
            <person name="Ling J."/>
            <person name="Yang Y."/>
            <person name="Yin W.B."/>
            <person name="Xie B."/>
        </authorList>
    </citation>
    <scope>NUCLEOTIDE SEQUENCE [LARGE SCALE GENOMIC DNA]</scope>
    <source>
        <strain evidence="3">170</strain>
    </source>
</reference>
<dbReference type="SUPFAM" id="SSF48208">
    <property type="entry name" value="Six-hairpin glycosidases"/>
    <property type="match status" value="1"/>
</dbReference>
<dbReference type="InterPro" id="IPR008928">
    <property type="entry name" value="6-hairpin_glycosidase_sf"/>
</dbReference>
<dbReference type="PANTHER" id="PTHR36845:SF1">
    <property type="entry name" value="HYDROLASE, PUTATIVE (AFU_ORTHOLOGUE AFUA_7G05090)-RELATED"/>
    <property type="match status" value="1"/>
</dbReference>
<evidence type="ECO:0000256" key="2">
    <source>
        <dbReference type="ARBA" id="ARBA00038358"/>
    </source>
</evidence>
<evidence type="ECO:0000256" key="1">
    <source>
        <dbReference type="ARBA" id="ARBA00022801"/>
    </source>
</evidence>
<dbReference type="RefSeq" id="XP_018136819.1">
    <property type="nucleotide sequence ID" value="XM_018289221.1"/>
</dbReference>
<name>A0A179F0B0_METCM</name>
<sequence>MGEDLTVISQLAHTASWPAEIQDVPADVQISLQRLCHDFLDKAVTSKLMRVALRPPPKDTYFPHRTDTTQFLYQYEPSHWWTSGFFPGSLWLLYERSLRVKLAFSSEDILAQALNWQKGMEKEQYNRATHDLGFMILPSFYRHYKLFGSAASKDIIINAAKSLASRWNEKVQCLRSWDTCHTRRLNLDNPSTEFLVIIDNMMNLDLLFVCSELTGDPEFSRMATTHAHTTLKNHVRSDNSTYHLVNYDPRNGEVKGRYTVQGYDDQSCWSRGQAWALYGYASVYKYTKDKTFLDAAYNCTKYFCGRVGGSTDADGKSGAVYWDFDAPRPPAILDTSAAMIACSGILLLYQLTGDDQFLPWAKKILKHCLSHAVAPDSGDSVLSGATVNNNKDAIDRSSETGLVYADYYLIEAGNRLLEIDPTA</sequence>
<keyword evidence="1" id="KW-0378">Hydrolase</keyword>
<dbReference type="GO" id="GO:0000272">
    <property type="term" value="P:polysaccharide catabolic process"/>
    <property type="evidence" value="ECO:0007669"/>
    <property type="project" value="TreeGrafter"/>
</dbReference>
<dbReference type="InterPro" id="IPR052369">
    <property type="entry name" value="UG_Glycosaminoglycan_Hydrolase"/>
</dbReference>
<comment type="similarity">
    <text evidence="2">Belongs to the glycosyl hydrolase 88 family.</text>
</comment>
<evidence type="ECO:0008006" key="5">
    <source>
        <dbReference type="Google" id="ProtNLM"/>
    </source>
</evidence>
<evidence type="ECO:0000313" key="3">
    <source>
        <dbReference type="EMBL" id="OAQ58700.1"/>
    </source>
</evidence>
<comment type="caution">
    <text evidence="3">The sequence shown here is derived from an EMBL/GenBank/DDBJ whole genome shotgun (WGS) entry which is preliminary data.</text>
</comment>
<dbReference type="AlphaFoldDB" id="A0A179F0B0"/>
<dbReference type="GeneID" id="28853215"/>
<evidence type="ECO:0000313" key="4">
    <source>
        <dbReference type="Proteomes" id="UP000078397"/>
    </source>
</evidence>
<dbReference type="KEGG" id="pchm:VFPPC_10931"/>
<accession>A0A179F0B0</accession>
<dbReference type="GO" id="GO:0052757">
    <property type="term" value="F:chondroitin hydrolase activity"/>
    <property type="evidence" value="ECO:0007669"/>
    <property type="project" value="TreeGrafter"/>
</dbReference>
<dbReference type="Proteomes" id="UP000078397">
    <property type="component" value="Unassembled WGS sequence"/>
</dbReference>
<organism evidence="3 4">
    <name type="scientific">Pochonia chlamydosporia 170</name>
    <dbReference type="NCBI Taxonomy" id="1380566"/>
    <lineage>
        <taxon>Eukaryota</taxon>
        <taxon>Fungi</taxon>
        <taxon>Dikarya</taxon>
        <taxon>Ascomycota</taxon>
        <taxon>Pezizomycotina</taxon>
        <taxon>Sordariomycetes</taxon>
        <taxon>Hypocreomycetidae</taxon>
        <taxon>Hypocreales</taxon>
        <taxon>Clavicipitaceae</taxon>
        <taxon>Pochonia</taxon>
    </lineage>
</organism>
<dbReference type="InterPro" id="IPR012341">
    <property type="entry name" value="6hp_glycosidase-like_sf"/>
</dbReference>
<dbReference type="Gene3D" id="1.50.10.10">
    <property type="match status" value="1"/>
</dbReference>
<gene>
    <name evidence="3" type="ORF">VFPPC_10931</name>
</gene>
<dbReference type="OrthoDB" id="2317065at2759"/>
<protein>
    <recommendedName>
        <fullName evidence="5">Glucuronyl hydrolase</fullName>
    </recommendedName>
</protein>
<dbReference type="PANTHER" id="PTHR36845">
    <property type="entry name" value="HYDROLASE, PUTATIVE (AFU_ORTHOLOGUE AFUA_7G05090)-RELATED"/>
    <property type="match status" value="1"/>
</dbReference>
<proteinExistence type="inferred from homology"/>
<dbReference type="EMBL" id="LSBJ02000014">
    <property type="protein sequence ID" value="OAQ58700.1"/>
    <property type="molecule type" value="Genomic_DNA"/>
</dbReference>